<dbReference type="InterPro" id="IPR054416">
    <property type="entry name" value="GST_UstS-like_C"/>
</dbReference>
<dbReference type="InterPro" id="IPR036282">
    <property type="entry name" value="Glutathione-S-Trfase_C_sf"/>
</dbReference>
<evidence type="ECO:0000259" key="2">
    <source>
        <dbReference type="PROSITE" id="PS50405"/>
    </source>
</evidence>
<keyword evidence="4" id="KW-1185">Reference proteome</keyword>
<organism evidence="3 4">
    <name type="scientific">Botryobasidium botryosum (strain FD-172 SS1)</name>
    <dbReference type="NCBI Taxonomy" id="930990"/>
    <lineage>
        <taxon>Eukaryota</taxon>
        <taxon>Fungi</taxon>
        <taxon>Dikarya</taxon>
        <taxon>Basidiomycota</taxon>
        <taxon>Agaricomycotina</taxon>
        <taxon>Agaricomycetes</taxon>
        <taxon>Cantharellales</taxon>
        <taxon>Botryobasidiaceae</taxon>
        <taxon>Botryobasidium</taxon>
    </lineage>
</organism>
<dbReference type="STRING" id="930990.A0A067N145"/>
<feature type="domain" description="GST N-terminal" evidence="1">
    <location>
        <begin position="17"/>
        <end position="110"/>
    </location>
</feature>
<evidence type="ECO:0000313" key="4">
    <source>
        <dbReference type="Proteomes" id="UP000027195"/>
    </source>
</evidence>
<gene>
    <name evidence="3" type="ORF">BOTBODRAFT_29144</name>
</gene>
<evidence type="ECO:0000313" key="3">
    <source>
        <dbReference type="EMBL" id="KDQ17832.1"/>
    </source>
</evidence>
<dbReference type="OrthoDB" id="4951845at2759"/>
<dbReference type="Proteomes" id="UP000027195">
    <property type="component" value="Unassembled WGS sequence"/>
</dbReference>
<dbReference type="EMBL" id="KL198022">
    <property type="protein sequence ID" value="KDQ17832.1"/>
    <property type="molecule type" value="Genomic_DNA"/>
</dbReference>
<accession>A0A067N145</accession>
<dbReference type="SUPFAM" id="SSF47616">
    <property type="entry name" value="GST C-terminal domain-like"/>
    <property type="match status" value="1"/>
</dbReference>
<dbReference type="AlphaFoldDB" id="A0A067N145"/>
<dbReference type="InterPro" id="IPR004045">
    <property type="entry name" value="Glutathione_S-Trfase_N"/>
</dbReference>
<dbReference type="SUPFAM" id="SSF52833">
    <property type="entry name" value="Thioredoxin-like"/>
    <property type="match status" value="1"/>
</dbReference>
<dbReference type="PROSITE" id="PS50405">
    <property type="entry name" value="GST_CTER"/>
    <property type="match status" value="1"/>
</dbReference>
<sequence length="229" mass="25546">MAATASNPIILYDIKCSPDVPQAKAWSPNTLKARIALNYKRLPYETIYISYPDIAPTLKDLGLEALEGKTGPQAFTLPIIIDPTPSGPPKIVRDSAAIAEYIDATYPDPERSLFPNGSHALQALFYHHFNTRLYRIFITLIVPLVPTILDPDSMDYFYKTRSAAWGKPLEEVRPKGEDLDKLWESLKAEFDVLDSLLQSDEVERGGVGGDFVMGDKFSFADCVLLAFFI</sequence>
<dbReference type="InterPro" id="IPR036249">
    <property type="entry name" value="Thioredoxin-like_sf"/>
</dbReference>
<evidence type="ECO:0008006" key="5">
    <source>
        <dbReference type="Google" id="ProtNLM"/>
    </source>
</evidence>
<dbReference type="Pfam" id="PF22041">
    <property type="entry name" value="GST_C_7"/>
    <property type="match status" value="1"/>
</dbReference>
<protein>
    <recommendedName>
        <fullName evidence="5">GST N-terminal domain-containing protein</fullName>
    </recommendedName>
</protein>
<dbReference type="Gene3D" id="1.20.1050.10">
    <property type="match status" value="1"/>
</dbReference>
<dbReference type="Gene3D" id="3.40.30.10">
    <property type="entry name" value="Glutaredoxin"/>
    <property type="match status" value="1"/>
</dbReference>
<reference evidence="4" key="1">
    <citation type="journal article" date="2014" name="Proc. Natl. Acad. Sci. U.S.A.">
        <title>Extensive sampling of basidiomycete genomes demonstrates inadequacy of the white-rot/brown-rot paradigm for wood decay fungi.</title>
        <authorList>
            <person name="Riley R."/>
            <person name="Salamov A.A."/>
            <person name="Brown D.W."/>
            <person name="Nagy L.G."/>
            <person name="Floudas D."/>
            <person name="Held B.W."/>
            <person name="Levasseur A."/>
            <person name="Lombard V."/>
            <person name="Morin E."/>
            <person name="Otillar R."/>
            <person name="Lindquist E.A."/>
            <person name="Sun H."/>
            <person name="LaButti K.M."/>
            <person name="Schmutz J."/>
            <person name="Jabbour D."/>
            <person name="Luo H."/>
            <person name="Baker S.E."/>
            <person name="Pisabarro A.G."/>
            <person name="Walton J.D."/>
            <person name="Blanchette R.A."/>
            <person name="Henrissat B."/>
            <person name="Martin F."/>
            <person name="Cullen D."/>
            <person name="Hibbett D.S."/>
            <person name="Grigoriev I.V."/>
        </authorList>
    </citation>
    <scope>NUCLEOTIDE SEQUENCE [LARGE SCALE GENOMIC DNA]</scope>
    <source>
        <strain evidence="4">FD-172 SS1</strain>
    </source>
</reference>
<dbReference type="InParanoid" id="A0A067N145"/>
<dbReference type="HOGENOM" id="CLU_011226_4_0_1"/>
<dbReference type="Pfam" id="PF13409">
    <property type="entry name" value="GST_N_2"/>
    <property type="match status" value="1"/>
</dbReference>
<evidence type="ECO:0000259" key="1">
    <source>
        <dbReference type="PROSITE" id="PS50404"/>
    </source>
</evidence>
<proteinExistence type="predicted"/>
<feature type="domain" description="GST C-terminal" evidence="2">
    <location>
        <begin position="131"/>
        <end position="229"/>
    </location>
</feature>
<dbReference type="PROSITE" id="PS50404">
    <property type="entry name" value="GST_NTER"/>
    <property type="match status" value="1"/>
</dbReference>
<dbReference type="InterPro" id="IPR010987">
    <property type="entry name" value="Glutathione-S-Trfase_C-like"/>
</dbReference>
<name>A0A067N145_BOTB1</name>